<dbReference type="PROSITE" id="PS50059">
    <property type="entry name" value="FKBP_PPIASE"/>
    <property type="match status" value="1"/>
</dbReference>
<dbReference type="AlphaFoldDB" id="A0A7S3XB49"/>
<protein>
    <recommendedName>
        <fullName evidence="1">peptidylprolyl isomerase</fullName>
        <ecNumber evidence="1">5.2.1.8</ecNumber>
    </recommendedName>
</protein>
<dbReference type="Gene3D" id="3.10.50.40">
    <property type="match status" value="1"/>
</dbReference>
<dbReference type="PANTHER" id="PTHR47862:SF1">
    <property type="entry name" value="PEPTIDYL-PROLYL CIS-TRANS ISOMERASE FKBP18, CHLOROPLASTIC"/>
    <property type="match status" value="1"/>
</dbReference>
<name>A0A7S3XB49_9CHLO</name>
<gene>
    <name evidence="3" type="ORF">PSAL00342_LOCUS1122</name>
</gene>
<dbReference type="EMBL" id="HBIS01001286">
    <property type="protein sequence ID" value="CAE0607305.1"/>
    <property type="molecule type" value="Transcribed_RNA"/>
</dbReference>
<dbReference type="InterPro" id="IPR001179">
    <property type="entry name" value="PPIase_FKBP_dom"/>
</dbReference>
<dbReference type="InterPro" id="IPR044180">
    <property type="entry name" value="FKBP18-like"/>
</dbReference>
<proteinExistence type="predicted"/>
<feature type="domain" description="PPIase FKBP-type" evidence="2">
    <location>
        <begin position="103"/>
        <end position="217"/>
    </location>
</feature>
<dbReference type="SUPFAM" id="SSF54534">
    <property type="entry name" value="FKBP-like"/>
    <property type="match status" value="1"/>
</dbReference>
<dbReference type="GO" id="GO:0003755">
    <property type="term" value="F:peptidyl-prolyl cis-trans isomerase activity"/>
    <property type="evidence" value="ECO:0007669"/>
    <property type="project" value="UniProtKB-KW"/>
</dbReference>
<dbReference type="GO" id="GO:0009543">
    <property type="term" value="C:chloroplast thylakoid lumen"/>
    <property type="evidence" value="ECO:0007669"/>
    <property type="project" value="TreeGrafter"/>
</dbReference>
<dbReference type="PANTHER" id="PTHR47862">
    <property type="entry name" value="PEPTIDYL-PROLYL CIS-TRANS ISOMERASE FKBP18, CHLOROPLASTIC"/>
    <property type="match status" value="1"/>
</dbReference>
<sequence>MATPAHAKARCRNVQEKGMEEERPAFRCDGWQRRKALVGLLPATVSLALASPTRAAVGFKKTITPKRRSSPAQLQELFQDAQEVGGVPVRDLEQGAGKEAHVGDSVVVHFDCLFRGLDVASSREARLLGGNRTISEPYEFIVGDNLEDVLERANFSSSAKSGGPKPPPALFLATQGMRVGGKRSALVPPELGYGEKGYLEIPAGATFELQVELLDVR</sequence>
<evidence type="ECO:0000313" key="3">
    <source>
        <dbReference type="EMBL" id="CAE0607305.1"/>
    </source>
</evidence>
<evidence type="ECO:0000256" key="1">
    <source>
        <dbReference type="PROSITE-ProRule" id="PRU00277"/>
    </source>
</evidence>
<evidence type="ECO:0000259" key="2">
    <source>
        <dbReference type="PROSITE" id="PS50059"/>
    </source>
</evidence>
<comment type="catalytic activity">
    <reaction evidence="1">
        <text>[protein]-peptidylproline (omega=180) = [protein]-peptidylproline (omega=0)</text>
        <dbReference type="Rhea" id="RHEA:16237"/>
        <dbReference type="Rhea" id="RHEA-COMP:10747"/>
        <dbReference type="Rhea" id="RHEA-COMP:10748"/>
        <dbReference type="ChEBI" id="CHEBI:83833"/>
        <dbReference type="ChEBI" id="CHEBI:83834"/>
        <dbReference type="EC" id="5.2.1.8"/>
    </reaction>
</comment>
<dbReference type="Pfam" id="PF00254">
    <property type="entry name" value="FKBP_C"/>
    <property type="match status" value="1"/>
</dbReference>
<dbReference type="EC" id="5.2.1.8" evidence="1"/>
<reference evidence="3" key="1">
    <citation type="submission" date="2021-01" db="EMBL/GenBank/DDBJ databases">
        <authorList>
            <person name="Corre E."/>
            <person name="Pelletier E."/>
            <person name="Niang G."/>
            <person name="Scheremetjew M."/>
            <person name="Finn R."/>
            <person name="Kale V."/>
            <person name="Holt S."/>
            <person name="Cochrane G."/>
            <person name="Meng A."/>
            <person name="Brown T."/>
            <person name="Cohen L."/>
        </authorList>
    </citation>
    <scope>NUCLEOTIDE SEQUENCE</scope>
    <source>
        <strain evidence="3">CCMP1897</strain>
    </source>
</reference>
<keyword evidence="1" id="KW-0697">Rotamase</keyword>
<dbReference type="InterPro" id="IPR046357">
    <property type="entry name" value="PPIase_dom_sf"/>
</dbReference>
<accession>A0A7S3XB49</accession>
<organism evidence="3">
    <name type="scientific">Picocystis salinarum</name>
    <dbReference type="NCBI Taxonomy" id="88271"/>
    <lineage>
        <taxon>Eukaryota</taxon>
        <taxon>Viridiplantae</taxon>
        <taxon>Chlorophyta</taxon>
        <taxon>Picocystophyceae</taxon>
        <taxon>Picocystales</taxon>
        <taxon>Picocystaceae</taxon>
        <taxon>Picocystis</taxon>
    </lineage>
</organism>
<keyword evidence="1" id="KW-0413">Isomerase</keyword>